<evidence type="ECO:0000313" key="1">
    <source>
        <dbReference type="EMBL" id="KEI72806.1"/>
    </source>
</evidence>
<sequence length="130" mass="14352">MLHLSISKIANNTDPDKNWENHNSTYQIEPNATNVAGYPLSDLVGYSGGRKIVIFCPEHQCTLELMPAVSANTYIRGKAGVSGKPIPIQVGEQGAVVRFHGRQVEIKVDEKYIAVIKAGSQMFNDHQLFK</sequence>
<keyword evidence="2" id="KW-1185">Reference proteome</keyword>
<dbReference type="Proteomes" id="UP000027997">
    <property type="component" value="Unassembled WGS sequence"/>
</dbReference>
<reference evidence="1 2" key="1">
    <citation type="submission" date="2014-06" db="EMBL/GenBank/DDBJ databases">
        <title>Whole Genome Sequences of Three Symbiotic Endozoicomonas Bacteria.</title>
        <authorList>
            <person name="Neave M.J."/>
            <person name="Apprill A."/>
            <person name="Voolstra C.R."/>
        </authorList>
    </citation>
    <scope>NUCLEOTIDE SEQUENCE [LARGE SCALE GENOMIC DNA]</scope>
    <source>
        <strain evidence="1 2">DSM 22380</strain>
    </source>
</reference>
<dbReference type="EMBL" id="JOJP01000001">
    <property type="protein sequence ID" value="KEI72806.1"/>
    <property type="molecule type" value="Genomic_DNA"/>
</dbReference>
<dbReference type="AlphaFoldDB" id="A0A081KF80"/>
<evidence type="ECO:0000313" key="2">
    <source>
        <dbReference type="Proteomes" id="UP000027997"/>
    </source>
</evidence>
<comment type="caution">
    <text evidence="1">The sequence shown here is derived from an EMBL/GenBank/DDBJ whole genome shotgun (WGS) entry which is preliminary data.</text>
</comment>
<proteinExistence type="predicted"/>
<organism evidence="1 2">
    <name type="scientific">Endozoicomonas elysicola</name>
    <dbReference type="NCBI Taxonomy" id="305900"/>
    <lineage>
        <taxon>Bacteria</taxon>
        <taxon>Pseudomonadati</taxon>
        <taxon>Pseudomonadota</taxon>
        <taxon>Gammaproteobacteria</taxon>
        <taxon>Oceanospirillales</taxon>
        <taxon>Endozoicomonadaceae</taxon>
        <taxon>Endozoicomonas</taxon>
    </lineage>
</organism>
<accession>A0A081KF80</accession>
<dbReference type="RefSeq" id="WP_020581484.1">
    <property type="nucleotide sequence ID" value="NZ_JOJP01000001.1"/>
</dbReference>
<dbReference type="STRING" id="305900.GV64_20635"/>
<gene>
    <name evidence="1" type="ORF">GV64_20635</name>
</gene>
<name>A0A081KF80_9GAMM</name>
<protein>
    <submittedName>
        <fullName evidence="1">Uncharacterized protein</fullName>
    </submittedName>
</protein>